<reference evidence="1" key="2">
    <citation type="journal article" date="2021" name="PeerJ">
        <title>Extensive microbial diversity within the chicken gut microbiome revealed by metagenomics and culture.</title>
        <authorList>
            <person name="Gilroy R."/>
            <person name="Ravi A."/>
            <person name="Getino M."/>
            <person name="Pursley I."/>
            <person name="Horton D.L."/>
            <person name="Alikhan N.F."/>
            <person name="Baker D."/>
            <person name="Gharbi K."/>
            <person name="Hall N."/>
            <person name="Watson M."/>
            <person name="Adriaenssens E.M."/>
            <person name="Foster-Nyarko E."/>
            <person name="Jarju S."/>
            <person name="Secka A."/>
            <person name="Antonio M."/>
            <person name="Oren A."/>
            <person name="Chaudhuri R.R."/>
            <person name="La Ragione R."/>
            <person name="Hildebrand F."/>
            <person name="Pallen M.J."/>
        </authorList>
    </citation>
    <scope>NUCLEOTIDE SEQUENCE</scope>
    <source>
        <strain evidence="1">4920</strain>
    </source>
</reference>
<evidence type="ECO:0000313" key="2">
    <source>
        <dbReference type="Proteomes" id="UP000886743"/>
    </source>
</evidence>
<name>A0A9D1T0Q0_9FIRM</name>
<dbReference type="Proteomes" id="UP000886743">
    <property type="component" value="Unassembled WGS sequence"/>
</dbReference>
<organism evidence="1 2">
    <name type="scientific">Candidatus Aphodoplasma excrementigallinarum</name>
    <dbReference type="NCBI Taxonomy" id="2840673"/>
    <lineage>
        <taxon>Bacteria</taxon>
        <taxon>Bacillati</taxon>
        <taxon>Bacillota</taxon>
        <taxon>Clostridia</taxon>
        <taxon>Eubacteriales</taxon>
        <taxon>Candidatus Aphodoplasma</taxon>
    </lineage>
</organism>
<accession>A0A9D1T0Q0</accession>
<sequence>MNLWQNFEIDQTKWINNGISFRYEKGIDEELKSKFILFAKWLRRTYVFPVHINVYVKNCVKVKLWSGAMAYGSFRWFEDRAPYIRIPAKIDSQLYETFSREELYEQLLSSLVHELSHYYQWFLGLEQDNATSERQANYFRYRIIDQYYNIGIMSAADTAAHRRGESFVLKGDRADRF</sequence>
<gene>
    <name evidence="1" type="ORF">IAC74_05045</name>
</gene>
<dbReference type="EMBL" id="DVOF01000142">
    <property type="protein sequence ID" value="HIV02921.1"/>
    <property type="molecule type" value="Genomic_DNA"/>
</dbReference>
<dbReference type="AlphaFoldDB" id="A0A9D1T0Q0"/>
<comment type="caution">
    <text evidence="1">The sequence shown here is derived from an EMBL/GenBank/DDBJ whole genome shotgun (WGS) entry which is preliminary data.</text>
</comment>
<reference evidence="1" key="1">
    <citation type="submission" date="2020-10" db="EMBL/GenBank/DDBJ databases">
        <authorList>
            <person name="Gilroy R."/>
        </authorList>
    </citation>
    <scope>NUCLEOTIDE SEQUENCE</scope>
    <source>
        <strain evidence="1">4920</strain>
    </source>
</reference>
<proteinExistence type="predicted"/>
<evidence type="ECO:0000313" key="1">
    <source>
        <dbReference type="EMBL" id="HIV02921.1"/>
    </source>
</evidence>
<protein>
    <submittedName>
        <fullName evidence="1">Uncharacterized protein</fullName>
    </submittedName>
</protein>